<gene>
    <name evidence="1" type="ORF">RPERSI_LOCUS29199</name>
</gene>
<accession>A0ACA9SD32</accession>
<protein>
    <submittedName>
        <fullName evidence="1">29124_t:CDS:1</fullName>
    </submittedName>
</protein>
<comment type="caution">
    <text evidence="1">The sequence shown here is derived from an EMBL/GenBank/DDBJ whole genome shotgun (WGS) entry which is preliminary data.</text>
</comment>
<organism evidence="1 2">
    <name type="scientific">Racocetra persica</name>
    <dbReference type="NCBI Taxonomy" id="160502"/>
    <lineage>
        <taxon>Eukaryota</taxon>
        <taxon>Fungi</taxon>
        <taxon>Fungi incertae sedis</taxon>
        <taxon>Mucoromycota</taxon>
        <taxon>Glomeromycotina</taxon>
        <taxon>Glomeromycetes</taxon>
        <taxon>Diversisporales</taxon>
        <taxon>Gigasporaceae</taxon>
        <taxon>Racocetra</taxon>
    </lineage>
</organism>
<dbReference type="Proteomes" id="UP000789920">
    <property type="component" value="Unassembled WGS sequence"/>
</dbReference>
<dbReference type="EMBL" id="CAJVQC010109172">
    <property type="protein sequence ID" value="CAG8834446.1"/>
    <property type="molecule type" value="Genomic_DNA"/>
</dbReference>
<evidence type="ECO:0000313" key="2">
    <source>
        <dbReference type="Proteomes" id="UP000789920"/>
    </source>
</evidence>
<feature type="non-terminal residue" evidence="1">
    <location>
        <position position="39"/>
    </location>
</feature>
<sequence length="39" mass="4339">ATNLSILTHQPTFPTPESKTTTAQIVLELHKVQLTLHND</sequence>
<reference evidence="1" key="1">
    <citation type="submission" date="2021-06" db="EMBL/GenBank/DDBJ databases">
        <authorList>
            <person name="Kallberg Y."/>
            <person name="Tangrot J."/>
            <person name="Rosling A."/>
        </authorList>
    </citation>
    <scope>NUCLEOTIDE SEQUENCE</scope>
    <source>
        <strain evidence="1">MA461A</strain>
    </source>
</reference>
<proteinExistence type="predicted"/>
<name>A0ACA9SD32_9GLOM</name>
<evidence type="ECO:0000313" key="1">
    <source>
        <dbReference type="EMBL" id="CAG8834446.1"/>
    </source>
</evidence>
<feature type="non-terminal residue" evidence="1">
    <location>
        <position position="1"/>
    </location>
</feature>
<keyword evidence="2" id="KW-1185">Reference proteome</keyword>